<dbReference type="SUPFAM" id="SSF49842">
    <property type="entry name" value="TNF-like"/>
    <property type="match status" value="1"/>
</dbReference>
<comment type="caution">
    <text evidence="3">The sequence shown here is derived from an EMBL/GenBank/DDBJ whole genome shotgun (WGS) entry which is preliminary data.</text>
</comment>
<evidence type="ECO:0000259" key="2">
    <source>
        <dbReference type="Pfam" id="PF00386"/>
    </source>
</evidence>
<dbReference type="InterPro" id="IPR008983">
    <property type="entry name" value="Tumour_necrosis_fac-like_dom"/>
</dbReference>
<accession>A0A8B6DKU6</accession>
<keyword evidence="4" id="KW-1185">Reference proteome</keyword>
<feature type="chain" id="PRO_5032462307" description="C1q domain-containing protein" evidence="1">
    <location>
        <begin position="19"/>
        <end position="339"/>
    </location>
</feature>
<feature type="signal peptide" evidence="1">
    <location>
        <begin position="1"/>
        <end position="18"/>
    </location>
</feature>
<organism evidence="3 4">
    <name type="scientific">Mytilus galloprovincialis</name>
    <name type="common">Mediterranean mussel</name>
    <dbReference type="NCBI Taxonomy" id="29158"/>
    <lineage>
        <taxon>Eukaryota</taxon>
        <taxon>Metazoa</taxon>
        <taxon>Spiralia</taxon>
        <taxon>Lophotrochozoa</taxon>
        <taxon>Mollusca</taxon>
        <taxon>Bivalvia</taxon>
        <taxon>Autobranchia</taxon>
        <taxon>Pteriomorphia</taxon>
        <taxon>Mytilida</taxon>
        <taxon>Mytiloidea</taxon>
        <taxon>Mytilidae</taxon>
        <taxon>Mytilinae</taxon>
        <taxon>Mytilus</taxon>
    </lineage>
</organism>
<dbReference type="AlphaFoldDB" id="A0A8B6DKU6"/>
<name>A0A8B6DKU6_MYTGA</name>
<evidence type="ECO:0000313" key="4">
    <source>
        <dbReference type="Proteomes" id="UP000596742"/>
    </source>
</evidence>
<feature type="domain" description="C1q" evidence="2">
    <location>
        <begin position="229"/>
        <end position="321"/>
    </location>
</feature>
<dbReference type="Proteomes" id="UP000596742">
    <property type="component" value="Unassembled WGS sequence"/>
</dbReference>
<proteinExistence type="predicted"/>
<protein>
    <recommendedName>
        <fullName evidence="2">C1q domain-containing protein</fullName>
    </recommendedName>
</protein>
<sequence length="339" mass="39158">MFLRVYCAAILLISVLEAFLLETNYSHIGNQSSTNRQFVTVSEFHDVKQVLQHEDNEIRQKVIQIQSDMNQEFKLLTLQLQTELSYLNQRLTVCEQKNDSDNVTLEVNRKYQEIEIKYSKLQLSFENLKRQHKYDLSVIGNKTVHLEKELEDIKQLKSVNQLLDIRVIQTDVQRLNTETHQLIIKEQARSQDFLALLNQTLKFKTELDQIRQKVAVFACSPNDLTYSRGKIIKFPTIKTQIGITNISEFQMTGKFTCPSDGLYLITVGILSESDPSNIYVYKNDHEVHYFYFANDLTHWNLGTAVVALELQVNDTVDTRSASNVIVDNEGSCITIIKVK</sequence>
<dbReference type="Pfam" id="PF00386">
    <property type="entry name" value="C1q"/>
    <property type="match status" value="1"/>
</dbReference>
<gene>
    <name evidence="3" type="ORF">MGAL_10B091883</name>
</gene>
<dbReference type="EMBL" id="UYJE01003598">
    <property type="protein sequence ID" value="VDI20704.1"/>
    <property type="molecule type" value="Genomic_DNA"/>
</dbReference>
<dbReference type="OrthoDB" id="6164592at2759"/>
<dbReference type="Gene3D" id="2.60.120.40">
    <property type="match status" value="1"/>
</dbReference>
<evidence type="ECO:0000256" key="1">
    <source>
        <dbReference type="SAM" id="SignalP"/>
    </source>
</evidence>
<keyword evidence="1" id="KW-0732">Signal</keyword>
<dbReference type="InterPro" id="IPR001073">
    <property type="entry name" value="C1q_dom"/>
</dbReference>
<evidence type="ECO:0000313" key="3">
    <source>
        <dbReference type="EMBL" id="VDI20704.1"/>
    </source>
</evidence>
<reference evidence="3" key="1">
    <citation type="submission" date="2018-11" db="EMBL/GenBank/DDBJ databases">
        <authorList>
            <person name="Alioto T."/>
            <person name="Alioto T."/>
        </authorList>
    </citation>
    <scope>NUCLEOTIDE SEQUENCE</scope>
</reference>